<comment type="caution">
    <text evidence="1">The sequence shown here is derived from an EMBL/GenBank/DDBJ whole genome shotgun (WGS) entry which is preliminary data.</text>
</comment>
<gene>
    <name evidence="1" type="ORF">CONPUDRAFT_60632</name>
</gene>
<protein>
    <submittedName>
        <fullName evidence="1">Uncharacterized protein</fullName>
    </submittedName>
</protein>
<keyword evidence="2" id="KW-1185">Reference proteome</keyword>
<dbReference type="InterPro" id="IPR016024">
    <property type="entry name" value="ARM-type_fold"/>
</dbReference>
<organism evidence="1 2">
    <name type="scientific">Coniophora puteana (strain RWD-64-598)</name>
    <name type="common">Brown rot fungus</name>
    <dbReference type="NCBI Taxonomy" id="741705"/>
    <lineage>
        <taxon>Eukaryota</taxon>
        <taxon>Fungi</taxon>
        <taxon>Dikarya</taxon>
        <taxon>Basidiomycota</taxon>
        <taxon>Agaricomycotina</taxon>
        <taxon>Agaricomycetes</taxon>
        <taxon>Agaricomycetidae</taxon>
        <taxon>Boletales</taxon>
        <taxon>Coniophorineae</taxon>
        <taxon>Coniophoraceae</taxon>
        <taxon>Coniophora</taxon>
    </lineage>
</organism>
<evidence type="ECO:0000313" key="2">
    <source>
        <dbReference type="Proteomes" id="UP000053558"/>
    </source>
</evidence>
<accession>A0A5M3MH26</accession>
<dbReference type="RefSeq" id="XP_007771112.1">
    <property type="nucleotide sequence ID" value="XM_007772922.1"/>
</dbReference>
<dbReference type="GeneID" id="19208100"/>
<dbReference type="Proteomes" id="UP000053558">
    <property type="component" value="Unassembled WGS sequence"/>
</dbReference>
<dbReference type="SUPFAM" id="SSF48371">
    <property type="entry name" value="ARM repeat"/>
    <property type="match status" value="1"/>
</dbReference>
<name>A0A5M3MH26_CONPW</name>
<proteinExistence type="predicted"/>
<sequence length="605" mass="67073">IGIGTFIRSCLGAGLVSTMMKIARREWPGRNVPRARVISQYRALQLLCILVQLGDESECQTMLDDLLKQDVLNICLQCMQHQLCVMRLLSISALRSLCQVYLGEKVPSSLAAAIIEGVCLYTLQGPDHVVNQLLNPVTAWQSTMFSEMIERTQVTRESAPIFYAVVQDTAVQVAHELLFTSLSPKTTMFCYEILKERPQVLDLLLNCAILDRPSCFPESNVASTASKTLVLLLQWPSHIVPGVALSVNEAFKESECDVVFKAIGIFTSRPNWAEMLIEVWMNVQEEDVDAMERLVFRPCRGVTIELTIARRFSIEGTEKGMMANFLRNRGIRRASILRLIATITHAATSCGTNAQIESVLHIAYLGCCKGGKYLEDCTTDEEVMRSFEYEYEVFRSYLLENAKPSKPVVSTETPFVIASQRVLGPTALVRLLAVLAQRKTLSPIQTLSKLPNGLSSSTSLQHIQQITHPEVIRRIIRLSQMRIVERMDRGRTRARAKGDPDETNFACSTFMSVAELAAALVALDEYTHGVYSAEIRGARKQLVIALGNASQMAYSLGHFKRALHLASGATAAAENIAVEEGLTPAIIEKNEGRVAQANAALRIHQ</sequence>
<dbReference type="KEGG" id="cput:CONPUDRAFT_60632"/>
<dbReference type="AlphaFoldDB" id="A0A5M3MH26"/>
<feature type="non-terminal residue" evidence="1">
    <location>
        <position position="1"/>
    </location>
</feature>
<dbReference type="EMBL" id="JH711582">
    <property type="protein sequence ID" value="EIW78250.1"/>
    <property type="molecule type" value="Genomic_DNA"/>
</dbReference>
<dbReference type="OrthoDB" id="2932645at2759"/>
<reference evidence="2" key="1">
    <citation type="journal article" date="2012" name="Science">
        <title>The Paleozoic origin of enzymatic lignin decomposition reconstructed from 31 fungal genomes.</title>
        <authorList>
            <person name="Floudas D."/>
            <person name="Binder M."/>
            <person name="Riley R."/>
            <person name="Barry K."/>
            <person name="Blanchette R.A."/>
            <person name="Henrissat B."/>
            <person name="Martinez A.T."/>
            <person name="Otillar R."/>
            <person name="Spatafora J.W."/>
            <person name="Yadav J.S."/>
            <person name="Aerts A."/>
            <person name="Benoit I."/>
            <person name="Boyd A."/>
            <person name="Carlson A."/>
            <person name="Copeland A."/>
            <person name="Coutinho P.M."/>
            <person name="de Vries R.P."/>
            <person name="Ferreira P."/>
            <person name="Findley K."/>
            <person name="Foster B."/>
            <person name="Gaskell J."/>
            <person name="Glotzer D."/>
            <person name="Gorecki P."/>
            <person name="Heitman J."/>
            <person name="Hesse C."/>
            <person name="Hori C."/>
            <person name="Igarashi K."/>
            <person name="Jurgens J.A."/>
            <person name="Kallen N."/>
            <person name="Kersten P."/>
            <person name="Kohler A."/>
            <person name="Kuees U."/>
            <person name="Kumar T.K.A."/>
            <person name="Kuo A."/>
            <person name="LaButti K."/>
            <person name="Larrondo L.F."/>
            <person name="Lindquist E."/>
            <person name="Ling A."/>
            <person name="Lombard V."/>
            <person name="Lucas S."/>
            <person name="Lundell T."/>
            <person name="Martin R."/>
            <person name="McLaughlin D.J."/>
            <person name="Morgenstern I."/>
            <person name="Morin E."/>
            <person name="Murat C."/>
            <person name="Nagy L.G."/>
            <person name="Nolan M."/>
            <person name="Ohm R.A."/>
            <person name="Patyshakuliyeva A."/>
            <person name="Rokas A."/>
            <person name="Ruiz-Duenas F.J."/>
            <person name="Sabat G."/>
            <person name="Salamov A."/>
            <person name="Samejima M."/>
            <person name="Schmutz J."/>
            <person name="Slot J.C."/>
            <person name="St John F."/>
            <person name="Stenlid J."/>
            <person name="Sun H."/>
            <person name="Sun S."/>
            <person name="Syed K."/>
            <person name="Tsang A."/>
            <person name="Wiebenga A."/>
            <person name="Young D."/>
            <person name="Pisabarro A."/>
            <person name="Eastwood D.C."/>
            <person name="Martin F."/>
            <person name="Cullen D."/>
            <person name="Grigoriev I.V."/>
            <person name="Hibbett D.S."/>
        </authorList>
    </citation>
    <scope>NUCLEOTIDE SEQUENCE [LARGE SCALE GENOMIC DNA]</scope>
    <source>
        <strain evidence="2">RWD-64-598 SS2</strain>
    </source>
</reference>
<evidence type="ECO:0000313" key="1">
    <source>
        <dbReference type="EMBL" id="EIW78250.1"/>
    </source>
</evidence>